<dbReference type="EMBL" id="SMFX01000001">
    <property type="protein sequence ID" value="TCK19272.1"/>
    <property type="molecule type" value="Genomic_DNA"/>
</dbReference>
<feature type="transmembrane region" description="Helical" evidence="2">
    <location>
        <begin position="63"/>
        <end position="82"/>
    </location>
</feature>
<name>A0A4R1HPQ2_9GAMM</name>
<evidence type="ECO:0000259" key="3">
    <source>
        <dbReference type="Pfam" id="PF18902"/>
    </source>
</evidence>
<accession>A0A4R1HPQ2</accession>
<protein>
    <recommendedName>
        <fullName evidence="3">DUF5658 domain-containing protein</fullName>
    </recommendedName>
</protein>
<dbReference type="RefSeq" id="WP_132973791.1">
    <property type="nucleotide sequence ID" value="NZ_SMFX01000001.1"/>
</dbReference>
<feature type="compositionally biased region" description="Polar residues" evidence="1">
    <location>
        <begin position="1"/>
        <end position="14"/>
    </location>
</feature>
<evidence type="ECO:0000256" key="2">
    <source>
        <dbReference type="SAM" id="Phobius"/>
    </source>
</evidence>
<evidence type="ECO:0000256" key="1">
    <source>
        <dbReference type="SAM" id="MobiDB-lite"/>
    </source>
</evidence>
<dbReference type="Pfam" id="PF18902">
    <property type="entry name" value="DUF5658"/>
    <property type="match status" value="1"/>
</dbReference>
<feature type="transmembrane region" description="Helical" evidence="2">
    <location>
        <begin position="142"/>
        <end position="161"/>
    </location>
</feature>
<evidence type="ECO:0000313" key="5">
    <source>
        <dbReference type="Proteomes" id="UP000295707"/>
    </source>
</evidence>
<reference evidence="4 5" key="1">
    <citation type="submission" date="2019-03" db="EMBL/GenBank/DDBJ databases">
        <title>Genomic Encyclopedia of Type Strains, Phase IV (KMG-IV): sequencing the most valuable type-strain genomes for metagenomic binning, comparative biology and taxonomic classification.</title>
        <authorList>
            <person name="Goeker M."/>
        </authorList>
    </citation>
    <scope>NUCLEOTIDE SEQUENCE [LARGE SCALE GENOMIC DNA]</scope>
    <source>
        <strain evidence="4 5">DSM 19610</strain>
    </source>
</reference>
<sequence length="162" mass="18392">MPSGNTATALNSQSRAEERRDQLDRRRHSWRTVTYCGLHGRGRRRHARREGHNYYLDWYDPRLVMTGLGIVLLSCLDALLTLTLLNRGAYEANQFMAQLMEIGIGTFVATKIAITCIGILFLLMHSHFRILKVTSGKQVLKLLLSVYGVLILYEAVLLGVME</sequence>
<feature type="region of interest" description="Disordered" evidence="1">
    <location>
        <begin position="1"/>
        <end position="24"/>
    </location>
</feature>
<keyword evidence="2" id="KW-0812">Transmembrane</keyword>
<dbReference type="Proteomes" id="UP000295707">
    <property type="component" value="Unassembled WGS sequence"/>
</dbReference>
<dbReference type="AlphaFoldDB" id="A0A4R1HPQ2"/>
<dbReference type="InterPro" id="IPR043717">
    <property type="entry name" value="DUF5658"/>
</dbReference>
<proteinExistence type="predicted"/>
<gene>
    <name evidence="4" type="ORF">DFR30_2582</name>
</gene>
<feature type="transmembrane region" description="Helical" evidence="2">
    <location>
        <begin position="102"/>
        <end position="122"/>
    </location>
</feature>
<feature type="domain" description="DUF5658" evidence="3">
    <location>
        <begin position="69"/>
        <end position="158"/>
    </location>
</feature>
<keyword evidence="2" id="KW-0472">Membrane</keyword>
<feature type="compositionally biased region" description="Basic and acidic residues" evidence="1">
    <location>
        <begin position="15"/>
        <end position="24"/>
    </location>
</feature>
<organism evidence="4 5">
    <name type="scientific">Thiogranum longum</name>
    <dbReference type="NCBI Taxonomy" id="1537524"/>
    <lineage>
        <taxon>Bacteria</taxon>
        <taxon>Pseudomonadati</taxon>
        <taxon>Pseudomonadota</taxon>
        <taxon>Gammaproteobacteria</taxon>
        <taxon>Chromatiales</taxon>
        <taxon>Ectothiorhodospiraceae</taxon>
        <taxon>Thiogranum</taxon>
    </lineage>
</organism>
<keyword evidence="5" id="KW-1185">Reference proteome</keyword>
<dbReference type="OrthoDB" id="5769138at2"/>
<comment type="caution">
    <text evidence="4">The sequence shown here is derived from an EMBL/GenBank/DDBJ whole genome shotgun (WGS) entry which is preliminary data.</text>
</comment>
<keyword evidence="2" id="KW-1133">Transmembrane helix</keyword>
<evidence type="ECO:0000313" key="4">
    <source>
        <dbReference type="EMBL" id="TCK19272.1"/>
    </source>
</evidence>